<keyword evidence="1" id="KW-1133">Transmembrane helix</keyword>
<keyword evidence="3" id="KW-1185">Reference proteome</keyword>
<feature type="transmembrane region" description="Helical" evidence="1">
    <location>
        <begin position="38"/>
        <end position="55"/>
    </location>
</feature>
<protein>
    <recommendedName>
        <fullName evidence="4">Beta-carotene 15,15'-monooxygenase</fullName>
    </recommendedName>
</protein>
<accession>A0ABU1ENY4</accession>
<name>A0ABU1ENY4_9FLAO</name>
<keyword evidence="1" id="KW-0472">Membrane</keyword>
<evidence type="ECO:0008006" key="4">
    <source>
        <dbReference type="Google" id="ProtNLM"/>
    </source>
</evidence>
<dbReference type="EMBL" id="JAVJIU010000002">
    <property type="protein sequence ID" value="MDR5589918.1"/>
    <property type="molecule type" value="Genomic_DNA"/>
</dbReference>
<comment type="caution">
    <text evidence="2">The sequence shown here is derived from an EMBL/GenBank/DDBJ whole genome shotgun (WGS) entry which is preliminary data.</text>
</comment>
<feature type="transmembrane region" description="Helical" evidence="1">
    <location>
        <begin position="12"/>
        <end position="32"/>
    </location>
</feature>
<dbReference type="Proteomes" id="UP001257234">
    <property type="component" value="Unassembled WGS sequence"/>
</dbReference>
<feature type="transmembrane region" description="Helical" evidence="1">
    <location>
        <begin position="67"/>
        <end position="84"/>
    </location>
</feature>
<dbReference type="RefSeq" id="WP_309560805.1">
    <property type="nucleotide sequence ID" value="NZ_JAVJIU010000002.1"/>
</dbReference>
<feature type="transmembrane region" description="Helical" evidence="1">
    <location>
        <begin position="212"/>
        <end position="232"/>
    </location>
</feature>
<feature type="transmembrane region" description="Helical" evidence="1">
    <location>
        <begin position="148"/>
        <end position="164"/>
    </location>
</feature>
<feature type="transmembrane region" description="Helical" evidence="1">
    <location>
        <begin position="185"/>
        <end position="206"/>
    </location>
</feature>
<reference evidence="3" key="1">
    <citation type="submission" date="2023-07" db="EMBL/GenBank/DDBJ databases">
        <title>Christiangramia sp. SM2212., a novel bacterium of the family Flavobacteriaceae isolated from the sea sediment.</title>
        <authorList>
            <person name="Wang J."/>
            <person name="Zhang X."/>
        </authorList>
    </citation>
    <scope>NUCLEOTIDE SEQUENCE [LARGE SCALE GENOMIC DNA]</scope>
    <source>
        <strain evidence="3">SM2212</strain>
    </source>
</reference>
<organism evidence="2 3">
    <name type="scientific">Christiangramia sediminicola</name>
    <dbReference type="NCBI Taxonomy" id="3073267"/>
    <lineage>
        <taxon>Bacteria</taxon>
        <taxon>Pseudomonadati</taxon>
        <taxon>Bacteroidota</taxon>
        <taxon>Flavobacteriia</taxon>
        <taxon>Flavobacteriales</taxon>
        <taxon>Flavobacteriaceae</taxon>
        <taxon>Christiangramia</taxon>
    </lineage>
</organism>
<proteinExistence type="predicted"/>
<evidence type="ECO:0000313" key="3">
    <source>
        <dbReference type="Proteomes" id="UP001257234"/>
    </source>
</evidence>
<keyword evidence="1" id="KW-0812">Transmembrane</keyword>
<evidence type="ECO:0000313" key="2">
    <source>
        <dbReference type="EMBL" id="MDR5589918.1"/>
    </source>
</evidence>
<evidence type="ECO:0000256" key="1">
    <source>
        <dbReference type="SAM" id="Phobius"/>
    </source>
</evidence>
<gene>
    <name evidence="2" type="ORF">RE431_04675</name>
</gene>
<sequence length="337" mass="38810">MLEKSINRNLLIFGLPFTIFIAMIFLAGSEYFQNNPDLISIGITADILLTTPLLYSILIRKTQIPKTTIVPMIFIGLVLGYFILPSENQYYLNLFKSWALPVIELGVIGYIIYKVRSAINKFQETKTEHPDFFLALKNTCVELFPKRLVMPMAMEIGVFYYGFLNWKTRKLKMNEFTYHKQSGTMALLVTLIFLVIVETVVLHLLLNMWSSLAAWILSILSLYTAIQIFGFLRSMPKRPIQLTNSALFLNYGIMAETTIQLKDIAEIELSSKDLEKEDNTVKLSILGDLESHNMIIHLKNDEEIIGLYGTRKTYRNIALYVDDSSRLKQMIMDRVNF</sequence>